<dbReference type="CDD" id="cd06580">
    <property type="entry name" value="TM_PBP1_transp_TpRbsC_like"/>
    <property type="match status" value="1"/>
</dbReference>
<reference evidence="7" key="2">
    <citation type="submission" date="2022-10" db="EMBL/GenBank/DDBJ databases">
        <authorList>
            <person name="Trinh H.N."/>
        </authorList>
    </citation>
    <scope>NUCLEOTIDE SEQUENCE</scope>
    <source>
        <strain evidence="7">RN2-1</strain>
    </source>
</reference>
<gene>
    <name evidence="7" type="ORF">OL599_03265</name>
</gene>
<keyword evidence="4 6" id="KW-1133">Transmembrane helix</keyword>
<evidence type="ECO:0000313" key="7">
    <source>
        <dbReference type="EMBL" id="MCW3473587.1"/>
    </source>
</evidence>
<dbReference type="PANTHER" id="PTHR47089:SF1">
    <property type="entry name" value="GUANOSINE ABC TRANSPORTER PERMEASE PROTEIN NUPP"/>
    <property type="match status" value="1"/>
</dbReference>
<reference evidence="7" key="1">
    <citation type="submission" date="2022-09" db="EMBL/GenBank/DDBJ databases">
        <title>Rhodovastum sp. nov. RN2-1 isolated from soil in Seongnam, South Korea.</title>
        <authorList>
            <person name="Le N.T."/>
        </authorList>
    </citation>
    <scope>NUCLEOTIDE SEQUENCE</scope>
    <source>
        <strain evidence="7">RN2-1</strain>
    </source>
</reference>
<dbReference type="InterPro" id="IPR001851">
    <property type="entry name" value="ABC_transp_permease"/>
</dbReference>
<comment type="caution">
    <text evidence="7">The sequence shown here is derived from an EMBL/GenBank/DDBJ whole genome shotgun (WGS) entry which is preliminary data.</text>
</comment>
<feature type="transmembrane region" description="Helical" evidence="6">
    <location>
        <begin position="323"/>
        <end position="346"/>
    </location>
</feature>
<keyword evidence="2" id="KW-1003">Cell membrane</keyword>
<dbReference type="GO" id="GO:0005886">
    <property type="term" value="C:plasma membrane"/>
    <property type="evidence" value="ECO:0007669"/>
    <property type="project" value="UniProtKB-SubCell"/>
</dbReference>
<name>A0AA41YK28_9PROT</name>
<protein>
    <submittedName>
        <fullName evidence="7">ABC transporter permease</fullName>
    </submittedName>
</protein>
<evidence type="ECO:0000313" key="8">
    <source>
        <dbReference type="Proteomes" id="UP001165679"/>
    </source>
</evidence>
<feature type="transmembrane region" description="Helical" evidence="6">
    <location>
        <begin position="59"/>
        <end position="81"/>
    </location>
</feature>
<feature type="transmembrane region" description="Helical" evidence="6">
    <location>
        <begin position="12"/>
        <end position="39"/>
    </location>
</feature>
<dbReference type="Proteomes" id="UP001165679">
    <property type="component" value="Unassembled WGS sequence"/>
</dbReference>
<evidence type="ECO:0000256" key="2">
    <source>
        <dbReference type="ARBA" id="ARBA00022475"/>
    </source>
</evidence>
<dbReference type="PANTHER" id="PTHR47089">
    <property type="entry name" value="ABC TRANSPORTER, PERMEASE PROTEIN"/>
    <property type="match status" value="1"/>
</dbReference>
<dbReference type="EMBL" id="JAPDNT010000001">
    <property type="protein sequence ID" value="MCW3473587.1"/>
    <property type="molecule type" value="Genomic_DNA"/>
</dbReference>
<sequence>MRLSLEPRTSPWPLMSALAPLLAVALATLGAGILFALMGRDPLAALHALFLSPLDSVNGLAELALKATPLLLCAIGIAIGVRANVWNIGAEGQFIIGAICGGGVALYFGPDGGWWLLPLMLLAGVAGGMAWAAVAAFLRTRFNAHEILVTLMLSYTAVQVLGWLVHGPWQDPEGFNFPQTPLFEPGALLPVLIEGTRVNLGAVFALLSVPLGSLLLGRMMVGFRIRVVGLAPGAARYAGFSEAGTVWFCLLLSGGLAGLAGICEVAGPIGQLLPVISPGYGFAAIIVAFLGRLHPVGILFAALLMALLYLGGEGLQISQQLPLAVTGVIQGMLLFFLLGADVFIGYRVRIVPRTPRHA</sequence>
<evidence type="ECO:0000256" key="5">
    <source>
        <dbReference type="ARBA" id="ARBA00023136"/>
    </source>
</evidence>
<dbReference type="Pfam" id="PF02653">
    <property type="entry name" value="BPD_transp_2"/>
    <property type="match status" value="1"/>
</dbReference>
<organism evidence="7 8">
    <name type="scientific">Limobrevibacterium gyesilva</name>
    <dbReference type="NCBI Taxonomy" id="2991712"/>
    <lineage>
        <taxon>Bacteria</taxon>
        <taxon>Pseudomonadati</taxon>
        <taxon>Pseudomonadota</taxon>
        <taxon>Alphaproteobacteria</taxon>
        <taxon>Acetobacterales</taxon>
        <taxon>Acetobacteraceae</taxon>
        <taxon>Limobrevibacterium</taxon>
    </lineage>
</organism>
<keyword evidence="5 6" id="KW-0472">Membrane</keyword>
<feature type="transmembrane region" description="Helical" evidence="6">
    <location>
        <begin position="198"/>
        <end position="216"/>
    </location>
</feature>
<evidence type="ECO:0000256" key="6">
    <source>
        <dbReference type="SAM" id="Phobius"/>
    </source>
</evidence>
<comment type="subcellular location">
    <subcellularLocation>
        <location evidence="1">Cell membrane</location>
        <topology evidence="1">Multi-pass membrane protein</topology>
    </subcellularLocation>
</comment>
<keyword evidence="8" id="KW-1185">Reference proteome</keyword>
<feature type="transmembrane region" description="Helical" evidence="6">
    <location>
        <begin position="237"/>
        <end position="260"/>
    </location>
</feature>
<dbReference type="GO" id="GO:0022857">
    <property type="term" value="F:transmembrane transporter activity"/>
    <property type="evidence" value="ECO:0007669"/>
    <property type="project" value="InterPro"/>
</dbReference>
<evidence type="ECO:0000256" key="1">
    <source>
        <dbReference type="ARBA" id="ARBA00004651"/>
    </source>
</evidence>
<dbReference type="AlphaFoldDB" id="A0AA41YK28"/>
<evidence type="ECO:0000256" key="3">
    <source>
        <dbReference type="ARBA" id="ARBA00022692"/>
    </source>
</evidence>
<accession>A0AA41YK28</accession>
<feature type="transmembrane region" description="Helical" evidence="6">
    <location>
        <begin position="147"/>
        <end position="165"/>
    </location>
</feature>
<feature type="transmembrane region" description="Helical" evidence="6">
    <location>
        <begin position="298"/>
        <end position="317"/>
    </location>
</feature>
<feature type="transmembrane region" description="Helical" evidence="6">
    <location>
        <begin position="88"/>
        <end position="108"/>
    </location>
</feature>
<feature type="transmembrane region" description="Helical" evidence="6">
    <location>
        <begin position="272"/>
        <end position="291"/>
    </location>
</feature>
<keyword evidence="3 6" id="KW-0812">Transmembrane</keyword>
<evidence type="ECO:0000256" key="4">
    <source>
        <dbReference type="ARBA" id="ARBA00022989"/>
    </source>
</evidence>
<feature type="transmembrane region" description="Helical" evidence="6">
    <location>
        <begin position="114"/>
        <end position="138"/>
    </location>
</feature>
<proteinExistence type="predicted"/>
<dbReference type="RefSeq" id="WP_264712168.1">
    <property type="nucleotide sequence ID" value="NZ_JAPDNT010000001.1"/>
</dbReference>